<keyword evidence="1" id="KW-0472">Membrane</keyword>
<protein>
    <submittedName>
        <fullName evidence="2">Uncharacterized protein</fullName>
    </submittedName>
</protein>
<keyword evidence="3" id="KW-1185">Reference proteome</keyword>
<evidence type="ECO:0000313" key="3">
    <source>
        <dbReference type="Proteomes" id="UP000198862"/>
    </source>
</evidence>
<dbReference type="AlphaFoldDB" id="A0A1I1RAW0"/>
<accession>A0A1I1RAW0</accession>
<keyword evidence="1" id="KW-0812">Transmembrane</keyword>
<sequence length="426" mass="48266">MSGLSFDALPSINIPFRYFLISPIFVIFTALFIMYSGPDVWFSRWHPSMFAITHGFTLGFITTVMMGALFQIFPVACGTGFPKVNLVADFSFVLHSLGTFCLMLNFAWPDPIIKTLSIIFLICGFGIYICAVIWTLMKKLSQGVVILGIRLGVIAFVIVILLGVSLQLGVFYGDKNITNLHVLWGGFGWIGLLIMAVSFQIIPMFHVAPDFPRVISKSIPFLIIILLLLASFLRDTPTHLITFLLMINSIYSISVLYVVSKRKRKIPDVTIQYWQLASIAILILFFLFCFGKYFLPDDIMKKQTLLGGAIFIYFYLVSIIQGMLLKIIPFLSYTHLQQRSLMNFEVMALLPNMHDFINKKQAAFLFKLHMTTGVCLVFTILYPYVSWLFGCLLLMEFSGLLFLMLKAVSLYKSSSDKINHLLVNPS</sequence>
<feature type="transmembrane region" description="Helical" evidence="1">
    <location>
        <begin position="49"/>
        <end position="72"/>
    </location>
</feature>
<feature type="transmembrane region" description="Helical" evidence="1">
    <location>
        <begin position="239"/>
        <end position="259"/>
    </location>
</feature>
<dbReference type="STRING" id="1123010.SAMN02745724_04088"/>
<feature type="transmembrane region" description="Helical" evidence="1">
    <location>
        <begin position="182"/>
        <end position="202"/>
    </location>
</feature>
<dbReference type="Proteomes" id="UP000198862">
    <property type="component" value="Unassembled WGS sequence"/>
</dbReference>
<feature type="transmembrane region" description="Helical" evidence="1">
    <location>
        <begin position="112"/>
        <end position="137"/>
    </location>
</feature>
<feature type="transmembrane region" description="Helical" evidence="1">
    <location>
        <begin position="214"/>
        <end position="233"/>
    </location>
</feature>
<feature type="transmembrane region" description="Helical" evidence="1">
    <location>
        <begin position="310"/>
        <end position="333"/>
    </location>
</feature>
<feature type="transmembrane region" description="Helical" evidence="1">
    <location>
        <begin position="144"/>
        <end position="170"/>
    </location>
</feature>
<feature type="transmembrane region" description="Helical" evidence="1">
    <location>
        <begin position="271"/>
        <end position="295"/>
    </location>
</feature>
<dbReference type="EMBL" id="FOLO01000046">
    <property type="protein sequence ID" value="SFD28693.1"/>
    <property type="molecule type" value="Genomic_DNA"/>
</dbReference>
<organism evidence="2 3">
    <name type="scientific">Pseudoalteromonas denitrificans DSM 6059</name>
    <dbReference type="NCBI Taxonomy" id="1123010"/>
    <lineage>
        <taxon>Bacteria</taxon>
        <taxon>Pseudomonadati</taxon>
        <taxon>Pseudomonadota</taxon>
        <taxon>Gammaproteobacteria</taxon>
        <taxon>Alteromonadales</taxon>
        <taxon>Pseudoalteromonadaceae</taxon>
        <taxon>Pseudoalteromonas</taxon>
    </lineage>
</organism>
<name>A0A1I1RAW0_9GAMM</name>
<feature type="transmembrane region" description="Helical" evidence="1">
    <location>
        <begin position="362"/>
        <end position="381"/>
    </location>
</feature>
<reference evidence="2 3" key="1">
    <citation type="submission" date="2016-10" db="EMBL/GenBank/DDBJ databases">
        <authorList>
            <person name="de Groot N.N."/>
        </authorList>
    </citation>
    <scope>NUCLEOTIDE SEQUENCE [LARGE SCALE GENOMIC DNA]</scope>
    <source>
        <strain evidence="2 3">DSM 6059</strain>
    </source>
</reference>
<feature type="transmembrane region" description="Helical" evidence="1">
    <location>
        <begin position="387"/>
        <end position="405"/>
    </location>
</feature>
<keyword evidence="1" id="KW-1133">Transmembrane helix</keyword>
<gene>
    <name evidence="2" type="ORF">SAMN02745724_04088</name>
</gene>
<feature type="transmembrane region" description="Helical" evidence="1">
    <location>
        <begin position="84"/>
        <end position="106"/>
    </location>
</feature>
<feature type="transmembrane region" description="Helical" evidence="1">
    <location>
        <begin position="18"/>
        <end position="37"/>
    </location>
</feature>
<proteinExistence type="predicted"/>
<evidence type="ECO:0000313" key="2">
    <source>
        <dbReference type="EMBL" id="SFD28693.1"/>
    </source>
</evidence>
<evidence type="ECO:0000256" key="1">
    <source>
        <dbReference type="SAM" id="Phobius"/>
    </source>
</evidence>